<dbReference type="GeneID" id="111253931"/>
<dbReference type="Pfam" id="PF00566">
    <property type="entry name" value="RabGAP-TBC"/>
    <property type="match status" value="1"/>
</dbReference>
<dbReference type="FunFam" id="1.10.10.750:FF:000003">
    <property type="entry name" value="GTPase activating protein (Evi5)"/>
    <property type="match status" value="1"/>
</dbReference>
<evidence type="ECO:0000256" key="2">
    <source>
        <dbReference type="ARBA" id="ARBA00023054"/>
    </source>
</evidence>
<feature type="region of interest" description="Disordered" evidence="4">
    <location>
        <begin position="842"/>
        <end position="880"/>
    </location>
</feature>
<dbReference type="InterPro" id="IPR000195">
    <property type="entry name" value="Rab-GAP-TBC_dom"/>
</dbReference>
<dbReference type="Gene3D" id="1.10.10.750">
    <property type="entry name" value="Ypt/Rab-GAP domain of gyp1p, domain 1"/>
    <property type="match status" value="1"/>
</dbReference>
<dbReference type="EnsemblMetazoa" id="XM_022814190">
    <property type="protein sequence ID" value="XP_022669925"/>
    <property type="gene ID" value="LOC111253931"/>
</dbReference>
<dbReference type="OMA" id="LWGHIVA"/>
<dbReference type="PROSITE" id="PS50086">
    <property type="entry name" value="TBC_RABGAP"/>
    <property type="match status" value="1"/>
</dbReference>
<feature type="region of interest" description="Disordered" evidence="4">
    <location>
        <begin position="484"/>
        <end position="503"/>
    </location>
</feature>
<dbReference type="Proteomes" id="UP000594260">
    <property type="component" value="Unplaced"/>
</dbReference>
<protein>
    <recommendedName>
        <fullName evidence="5">Rab-GAP TBC domain-containing protein</fullName>
    </recommendedName>
</protein>
<feature type="compositionally biased region" description="Low complexity" evidence="4">
    <location>
        <begin position="774"/>
        <end position="786"/>
    </location>
</feature>
<dbReference type="Gene3D" id="1.10.8.270">
    <property type="entry name" value="putative rabgap domain of human tbc1 domain family member 14 like domains"/>
    <property type="match status" value="1"/>
</dbReference>
<evidence type="ECO:0000259" key="5">
    <source>
        <dbReference type="PROSITE" id="PS50086"/>
    </source>
</evidence>
<dbReference type="PANTHER" id="PTHR47219">
    <property type="entry name" value="RAB GTPASE-ACTIVATING PROTEIN 1-LIKE"/>
    <property type="match status" value="1"/>
</dbReference>
<feature type="region of interest" description="Disordered" evidence="4">
    <location>
        <begin position="70"/>
        <end position="114"/>
    </location>
</feature>
<dbReference type="FunFam" id="1.10.472.80:FF:000002">
    <property type="entry name" value="Ecotropic viral integration site 5"/>
    <property type="match status" value="1"/>
</dbReference>
<feature type="coiled-coil region" evidence="3">
    <location>
        <begin position="576"/>
        <end position="762"/>
    </location>
</feature>
<feature type="domain" description="Rab-GAP TBC" evidence="5">
    <location>
        <begin position="148"/>
        <end position="333"/>
    </location>
</feature>
<feature type="region of interest" description="Disordered" evidence="4">
    <location>
        <begin position="770"/>
        <end position="793"/>
    </location>
</feature>
<dbReference type="InterPro" id="IPR050302">
    <property type="entry name" value="Rab_GAP_TBC_domain"/>
</dbReference>
<evidence type="ECO:0000313" key="7">
    <source>
        <dbReference type="Proteomes" id="UP000594260"/>
    </source>
</evidence>
<evidence type="ECO:0000256" key="1">
    <source>
        <dbReference type="ARBA" id="ARBA00022468"/>
    </source>
</evidence>
<accession>A0A7M7L480</accession>
<dbReference type="EnsemblMetazoa" id="XM_022814199">
    <property type="protein sequence ID" value="XP_022669934"/>
    <property type="gene ID" value="LOC111253931"/>
</dbReference>
<name>A0A7M7L480_VARDE</name>
<feature type="coiled-coil region" evidence="3">
    <location>
        <begin position="521"/>
        <end position="548"/>
    </location>
</feature>
<evidence type="ECO:0000256" key="3">
    <source>
        <dbReference type="SAM" id="Coils"/>
    </source>
</evidence>
<organism evidence="6 7">
    <name type="scientific">Varroa destructor</name>
    <name type="common">Honeybee mite</name>
    <dbReference type="NCBI Taxonomy" id="109461"/>
    <lineage>
        <taxon>Eukaryota</taxon>
        <taxon>Metazoa</taxon>
        <taxon>Ecdysozoa</taxon>
        <taxon>Arthropoda</taxon>
        <taxon>Chelicerata</taxon>
        <taxon>Arachnida</taxon>
        <taxon>Acari</taxon>
        <taxon>Parasitiformes</taxon>
        <taxon>Mesostigmata</taxon>
        <taxon>Gamasina</taxon>
        <taxon>Dermanyssoidea</taxon>
        <taxon>Varroidae</taxon>
        <taxon>Varroa</taxon>
    </lineage>
</organism>
<dbReference type="KEGG" id="vde:111253931"/>
<dbReference type="AlphaFoldDB" id="A0A7M7L480"/>
<sequence>MPILPSFVPLILRTQFNWSDSSSPDGGSMNSSVSVDSSPCHRKFNGDVSKDEIALLHKLEEQNRLLEKDSKSLSSLTSTGHSRRSSDTSQISVNMNTNGTTSLSGSSGANSIDDSEDDILQQWGKTVQDYENLKKKKPDVLKDAVRKGIPPQFRAVAWQLLSNATTCSARDLYEGYLAGTSPCEKVIRRDIARTYPEQDFFREKNGPGQEALFNVMKAYSLHDREVGYCQGSAFIVGLLLLHMPELETFTVLVRMMSDYRLREVYKPSMAELGLYMFQLELLVQELLPELHAHFQSQSFHTSMYASSWFLTLFTSVLPFPVATRCMDLFLSEGIEMVFRLGIAILQICKEDILLLDMEEMIKYFQKEMPSKVSTDVDYLVSLAVQVKYNSKRMKKLEKEYQAIKARETEEQIELRRLRTENRILRQRVENLEQESSSLADRLIQGQVVRAQEAEENYIIKRELAAVRQQELHLSMELENQKEKVQELIQSQSNPSSLTNGSTSDDVLKALQDELVAVKLREAENLETMKQLQNQIEELEAENKRLHEQPTPENSVAALQEELIAVKLREAEAHLGLKELKQNIADLQLVWQKHIEQTGAQITDLPEATKLEQQILSLRLREAEVQAEVQELRAKVMELEAQNQVSVNQVRRQAEDLRNLQQEKDKLITRERELELQLREATRKYTDLEGKLKEERMNSKIKECEQDQLIAELKQRISNLEIKNQELVTVGELSKGNSDSDEVKDLQDKLSDTKAEVLRLKIINKQLNSALSMPKTTSKSSQSGSSTPCDFNLGSNTVSEESITEQLLQLGVDLSPNVEPLTLTPSNPSSVVTSAVTTPTAGVVPPFPNAAHGHSTQPPPLNLNNALNLSSINTPPPATAS</sequence>
<dbReference type="FunFam" id="1.10.8.270:FF:000001">
    <property type="entry name" value="TBC1 domain family member 1"/>
    <property type="match status" value="1"/>
</dbReference>
<dbReference type="PANTHER" id="PTHR47219:SF22">
    <property type="entry name" value="RAB-GAP TBC DOMAIN-CONTAINING PROTEIN"/>
    <property type="match status" value="1"/>
</dbReference>
<reference evidence="6" key="1">
    <citation type="submission" date="2021-01" db="UniProtKB">
        <authorList>
            <consortium name="EnsemblMetazoa"/>
        </authorList>
    </citation>
    <scope>IDENTIFICATION</scope>
</reference>
<dbReference type="InterPro" id="IPR035969">
    <property type="entry name" value="Rab-GAP_TBC_sf"/>
</dbReference>
<dbReference type="Gene3D" id="1.10.472.80">
    <property type="entry name" value="Ypt/Rab-GAP domain of gyp1p, domain 3"/>
    <property type="match status" value="1"/>
</dbReference>
<dbReference type="InParanoid" id="A0A7M7L480"/>
<dbReference type="RefSeq" id="XP_022669934.1">
    <property type="nucleotide sequence ID" value="XM_022814199.1"/>
</dbReference>
<feature type="region of interest" description="Disordered" evidence="4">
    <location>
        <begin position="19"/>
        <end position="38"/>
    </location>
</feature>
<dbReference type="SMART" id="SM00164">
    <property type="entry name" value="TBC"/>
    <property type="match status" value="1"/>
</dbReference>
<keyword evidence="7" id="KW-1185">Reference proteome</keyword>
<keyword evidence="1" id="KW-0343">GTPase activation</keyword>
<feature type="compositionally biased region" description="Polar residues" evidence="4">
    <location>
        <begin position="487"/>
        <end position="503"/>
    </location>
</feature>
<proteinExistence type="predicted"/>
<keyword evidence="2 3" id="KW-0175">Coiled coil</keyword>
<dbReference type="GO" id="GO:0031267">
    <property type="term" value="F:small GTPase binding"/>
    <property type="evidence" value="ECO:0007669"/>
    <property type="project" value="TreeGrafter"/>
</dbReference>
<dbReference type="RefSeq" id="XP_022669925.1">
    <property type="nucleotide sequence ID" value="XM_022814190.1"/>
</dbReference>
<evidence type="ECO:0000256" key="4">
    <source>
        <dbReference type="SAM" id="MobiDB-lite"/>
    </source>
</evidence>
<feature type="compositionally biased region" description="Low complexity" evidence="4">
    <location>
        <begin position="96"/>
        <end position="111"/>
    </location>
</feature>
<feature type="coiled-coil region" evidence="3">
    <location>
        <begin position="393"/>
        <end position="441"/>
    </location>
</feature>
<dbReference type="SUPFAM" id="SSF47923">
    <property type="entry name" value="Ypt/Rab-GAP domain of gyp1p"/>
    <property type="match status" value="2"/>
</dbReference>
<dbReference type="GO" id="GO:0005096">
    <property type="term" value="F:GTPase activator activity"/>
    <property type="evidence" value="ECO:0007669"/>
    <property type="project" value="UniProtKB-KW"/>
</dbReference>
<dbReference type="FunCoup" id="A0A7M7L480">
    <property type="interactions" value="988"/>
</dbReference>
<evidence type="ECO:0000313" key="6">
    <source>
        <dbReference type="EnsemblMetazoa" id="XP_022669934"/>
    </source>
</evidence>
<dbReference type="OrthoDB" id="295078at2759"/>